<evidence type="ECO:0000256" key="1">
    <source>
        <dbReference type="PIRNR" id="PIRNR002290"/>
    </source>
</evidence>
<dbReference type="InterPro" id="IPR000547">
    <property type="entry name" value="Clathrin_H-chain/VPS_repeat"/>
</dbReference>
<dbReference type="SMART" id="SM00299">
    <property type="entry name" value="CLH"/>
    <property type="match status" value="7"/>
</dbReference>
<proteinExistence type="inferred from homology"/>
<keyword evidence="1" id="KW-0968">Cytoplasmic vesicle</keyword>
<dbReference type="InterPro" id="IPR055358">
    <property type="entry name" value="CHCR"/>
</dbReference>
<feature type="repeat" description="TPR" evidence="2">
    <location>
        <begin position="1150"/>
        <end position="1183"/>
    </location>
</feature>
<evidence type="ECO:0000313" key="5">
    <source>
        <dbReference type="Proteomes" id="UP001214638"/>
    </source>
</evidence>
<dbReference type="GO" id="GO:0071439">
    <property type="term" value="C:clathrin complex"/>
    <property type="evidence" value="ECO:0007669"/>
    <property type="project" value="InterPro"/>
</dbReference>
<dbReference type="Proteomes" id="UP001214638">
    <property type="component" value="Unassembled WGS sequence"/>
</dbReference>
<dbReference type="GO" id="GO:0006886">
    <property type="term" value="P:intracellular protein transport"/>
    <property type="evidence" value="ECO:0007669"/>
    <property type="project" value="UniProtKB-UniRule"/>
</dbReference>
<name>A0AAD9PJU9_9APIC</name>
<keyword evidence="1" id="KW-0472">Membrane</keyword>
<dbReference type="InterPro" id="IPR016025">
    <property type="entry name" value="Clathrin_H-chain_N"/>
</dbReference>
<dbReference type="InterPro" id="IPR019734">
    <property type="entry name" value="TPR_rpt"/>
</dbReference>
<organism evidence="4 5">
    <name type="scientific">Babesia duncani</name>
    <dbReference type="NCBI Taxonomy" id="323732"/>
    <lineage>
        <taxon>Eukaryota</taxon>
        <taxon>Sar</taxon>
        <taxon>Alveolata</taxon>
        <taxon>Apicomplexa</taxon>
        <taxon>Aconoidasida</taxon>
        <taxon>Piroplasmida</taxon>
        <taxon>Babesiidae</taxon>
        <taxon>Babesia</taxon>
    </lineage>
</organism>
<protein>
    <recommendedName>
        <fullName evidence="1">Clathrin heavy chain</fullName>
    </recommendedName>
</protein>
<dbReference type="Pfam" id="PF13838">
    <property type="entry name" value="Clathrin_H_link"/>
    <property type="match status" value="1"/>
</dbReference>
<comment type="subcellular location">
    <subcellularLocation>
        <location evidence="1">Cytoplasmic vesicle membrane</location>
        <topology evidence="1">Peripheral membrane protein</topology>
        <orientation evidence="1">Cytoplasmic side</orientation>
    </subcellularLocation>
    <subcellularLocation>
        <location evidence="1">Membrane</location>
        <location evidence="1">Coated pit</location>
        <topology evidence="1">Peripheral membrane protein</topology>
        <orientation evidence="1">Cytoplasmic side</orientation>
    </subcellularLocation>
</comment>
<comment type="similarity">
    <text evidence="1">Belongs to the clathrin heavy chain family.</text>
</comment>
<dbReference type="RefSeq" id="XP_067803000.1">
    <property type="nucleotide sequence ID" value="XM_067947778.1"/>
</dbReference>
<dbReference type="KEGG" id="bdw:94337055"/>
<dbReference type="GO" id="GO:0032051">
    <property type="term" value="F:clathrin light chain binding"/>
    <property type="evidence" value="ECO:0007669"/>
    <property type="project" value="InterPro"/>
</dbReference>
<evidence type="ECO:0000313" key="4">
    <source>
        <dbReference type="EMBL" id="KAK2196158.1"/>
    </source>
</evidence>
<evidence type="ECO:0000256" key="3">
    <source>
        <dbReference type="PROSITE-ProRule" id="PRU01006"/>
    </source>
</evidence>
<keyword evidence="2" id="KW-0802">TPR repeat</keyword>
<dbReference type="GO" id="GO:0005198">
    <property type="term" value="F:structural molecule activity"/>
    <property type="evidence" value="ECO:0007669"/>
    <property type="project" value="InterPro"/>
</dbReference>
<feature type="repeat" description="CHCR" evidence="3">
    <location>
        <begin position="872"/>
        <end position="1012"/>
    </location>
</feature>
<dbReference type="GO" id="GO:0030130">
    <property type="term" value="C:clathrin coat of trans-Golgi network vesicle"/>
    <property type="evidence" value="ECO:0007669"/>
    <property type="project" value="InterPro"/>
</dbReference>
<dbReference type="SUPFAM" id="SSF48371">
    <property type="entry name" value="ARM repeat"/>
    <property type="match status" value="5"/>
</dbReference>
<dbReference type="Gene3D" id="1.25.40.10">
    <property type="entry name" value="Tetratricopeptide repeat domain"/>
    <property type="match status" value="3"/>
</dbReference>
<keyword evidence="5" id="KW-1185">Reference proteome</keyword>
<dbReference type="SUPFAM" id="SSF50989">
    <property type="entry name" value="Clathrin heavy-chain terminal domain"/>
    <property type="match status" value="1"/>
</dbReference>
<dbReference type="PANTHER" id="PTHR10292:SF1">
    <property type="entry name" value="CLATHRIN HEAVY CHAIN"/>
    <property type="match status" value="1"/>
</dbReference>
<feature type="repeat" description="CHCR" evidence="3">
    <location>
        <begin position="1317"/>
        <end position="1461"/>
    </location>
</feature>
<dbReference type="InterPro" id="IPR016341">
    <property type="entry name" value="Clathrin_heavy_chain"/>
</dbReference>
<dbReference type="Pfam" id="PF00637">
    <property type="entry name" value="Clathrin"/>
    <property type="match status" value="6"/>
</dbReference>
<accession>A0AAD9PJU9</accession>
<sequence>MATKPLNIRKLLNLDDFGFNSSCYKFGAVTLESDRFICIKEAEASTPSVTIIDIYNENSVSKKPMKADASIMNPDKPIIALRAPTETGHFIQVFHLETKEKLGTHQFNERIAFWRWISTSELAVVTDTSVYHWSVAQGGPKSMFDRDGKLADAATKIVGYETDEETKWCILYGIYSSDQGSTIEGSLQLYSMERRQQQFLEGYAATFANIRVMSDSLDKTGLLVFCEHKRGTTSSKLHVMDIYTKKTEGGKAPFRVSKDITMAIGSAGDFPIATYVLDSCGIACIVNKSGIIQFHDVATASFLFSEQLSTSPLFVSCPKRNNGKQVGALVINRKGEVLDISINEEMLLKCISPDLAVGIATCFGLPGSEAMLRQSFDDLFQRKEYKKAALVVVTLKSQELRNAATIERFKNAPAVPGQPSPASHYFSVLLEYGKLTHLESLELVKPAIAQKRAEFVRKWMEQDKLTESEELGDLIRQIDAALAFKIFTKLGSHLKAILCLLDANQVAKVVPFIKKVSQNLPRHTTTNAIGDVIVVIDQFPPISVILENVLEMSSHVAVSFIKDLLAGFGPQESLCDIMQITEMLLRHKRIDDLTSILLDYLKPNLPQHAQLQTRLLEINLKESPKAAEMIFQLNVLTHFDKEHIARLCENAGLYGMALVLFSDISDLKRVIKMNANDIKIATLEKVLTAASKEDATELFHAMFDSQGIPQDVLLSSALSLQKKVDPLVVADIIKSRGDDDMLFQFLRALPIIMSRNASSSPSDSILVSRYAECCIQQGQYDALEYLIKESNIIDLNATKDLLKTVDLPNPKCLMIVCHRLGAIQELTEYLYHNGQEKYIEMYVNSVNPLGVSQVVSTLFDLGAPESIIFGILENLRDPSGMRAMIKVADERHQLCILTDWLKRRIADGYKDPEIHTAYMKILVSSQNPEASELLRTNMHYDRAALGQFCENRDPQLAFLIYSQGDCDNDVVRLCKANGLLRQMAKYALERQSIKLWALIFDENNESRDQQDVARLCEELKTLLTECTSSQVSCVLKALMEAGMNIELIGLLEQILLNDTQFASNVNLQNLLLATTLRNDPSRLDEYLLKLDKYDISSLSKLATSLGLHKCCFSLLKARGKHAEALDALLNEASDEALESARAHVEEIDSPNLWFRLGRAYLDNGSISEAIDAYLKSGNVSDHDRIMEACGDNVNLLLRWLRQGRRAKSNQLDNDLLITLATSGNIDEYCSILQGDHHGNAVFVGDKLYKLGMYKEAVYAFNSTTKNYAKLSMCYLHLKDYQEASDAALKSRNPQVLEQMMNACMQQEQLEIAKTAALALLAYQDFLQSVTRAYEKGGHFENYIELLTLAQPNVATRTELAIALAKYQPRKLMAHLKQEIEDKSNLNNAKLAKECCNLWLWKEAIFLYSIDSPDKALSIMAVHSPSAWDEEMFFTCCKACQTSEPLYKALQLLMTQHPMLIPKFLKLGVKIEPTIVIRILKPTCLALAREYLESIQNPDRTVLEALCDIYIQMELWQPLGAIIEQTNDMPKLAHTLEDHRMLNMRLIAARIYFKSLQQDRAAEIYYKNGNYHEAMHAILASRNEGAAINMLKRFLSDNLTTEFAAACIIFSEIVNISDVLELAWINKVNLDIIMPCIIQATRAITSSKQSKHTLALGWHTK</sequence>
<dbReference type="PIRSF" id="PIRSF002290">
    <property type="entry name" value="Clathrin_H_chain"/>
    <property type="match status" value="1"/>
</dbReference>
<feature type="repeat" description="CHCR" evidence="3">
    <location>
        <begin position="1170"/>
        <end position="1312"/>
    </location>
</feature>
<dbReference type="Gene3D" id="1.25.40.730">
    <property type="match status" value="1"/>
</dbReference>
<dbReference type="InterPro" id="IPR011990">
    <property type="entry name" value="TPR-like_helical_dom_sf"/>
</dbReference>
<reference evidence="4" key="1">
    <citation type="journal article" date="2023" name="Nat. Microbiol.">
        <title>Babesia duncani multi-omics identifies virulence factors and drug targets.</title>
        <authorList>
            <person name="Singh P."/>
            <person name="Lonardi S."/>
            <person name="Liang Q."/>
            <person name="Vydyam P."/>
            <person name="Khabirova E."/>
            <person name="Fang T."/>
            <person name="Gihaz S."/>
            <person name="Thekkiniath J."/>
            <person name="Munshi M."/>
            <person name="Abel S."/>
            <person name="Ciampossin L."/>
            <person name="Batugedara G."/>
            <person name="Gupta M."/>
            <person name="Lu X.M."/>
            <person name="Lenz T."/>
            <person name="Chakravarty S."/>
            <person name="Cornillot E."/>
            <person name="Hu Y."/>
            <person name="Ma W."/>
            <person name="Gonzalez L.M."/>
            <person name="Sanchez S."/>
            <person name="Estrada K."/>
            <person name="Sanchez-Flores A."/>
            <person name="Montero E."/>
            <person name="Harb O.S."/>
            <person name="Le Roch K.G."/>
            <person name="Mamoun C.B."/>
        </authorList>
    </citation>
    <scope>NUCLEOTIDE SEQUENCE</scope>
    <source>
        <strain evidence="4">WA1</strain>
    </source>
</reference>
<dbReference type="Gene3D" id="2.130.10.110">
    <property type="entry name" value="Clathrin heavy-chain terminal domain"/>
    <property type="match status" value="1"/>
</dbReference>
<dbReference type="PANTHER" id="PTHR10292">
    <property type="entry name" value="CLATHRIN HEAVY CHAIN RELATED"/>
    <property type="match status" value="1"/>
</dbReference>
<comment type="caution">
    <text evidence="4">The sequence shown here is derived from an EMBL/GenBank/DDBJ whole genome shotgun (WGS) entry which is preliminary data.</text>
</comment>
<dbReference type="GO" id="GO:0006898">
    <property type="term" value="P:receptor-mediated endocytosis"/>
    <property type="evidence" value="ECO:0007669"/>
    <property type="project" value="TreeGrafter"/>
</dbReference>
<dbReference type="InterPro" id="IPR016024">
    <property type="entry name" value="ARM-type_fold"/>
</dbReference>
<keyword evidence="1" id="KW-0168">Coated pit</keyword>
<feature type="repeat" description="CHCR" evidence="3">
    <location>
        <begin position="1022"/>
        <end position="1169"/>
    </location>
</feature>
<dbReference type="GO" id="GO:0030132">
    <property type="term" value="C:clathrin coat of coated pit"/>
    <property type="evidence" value="ECO:0007669"/>
    <property type="project" value="InterPro"/>
</dbReference>
<dbReference type="EMBL" id="JALLKP010000003">
    <property type="protein sequence ID" value="KAK2196158.1"/>
    <property type="molecule type" value="Genomic_DNA"/>
</dbReference>
<dbReference type="GeneID" id="94337055"/>
<comment type="function">
    <text evidence="1">Clathrin is the major protein of the polyhedral coat of coated pits and vesicles.</text>
</comment>
<feature type="repeat" description="CHCR" evidence="3">
    <location>
        <begin position="568"/>
        <end position="715"/>
    </location>
</feature>
<gene>
    <name evidence="4" type="ORF">BdWA1_002758</name>
</gene>
<dbReference type="PROSITE" id="PS50005">
    <property type="entry name" value="TPR"/>
    <property type="match status" value="1"/>
</dbReference>
<dbReference type="PROSITE" id="PS50236">
    <property type="entry name" value="CHCR"/>
    <property type="match status" value="5"/>
</dbReference>
<evidence type="ECO:0000256" key="2">
    <source>
        <dbReference type="PROSITE-ProRule" id="PRU00339"/>
    </source>
</evidence>